<dbReference type="Pfam" id="PF12833">
    <property type="entry name" value="HTH_18"/>
    <property type="match status" value="1"/>
</dbReference>
<feature type="domain" description="HTH araC/xylS-type" evidence="4">
    <location>
        <begin position="247"/>
        <end position="345"/>
    </location>
</feature>
<keyword evidence="3" id="KW-0804">Transcription</keyword>
<dbReference type="AlphaFoldDB" id="A0A1H3H5W8"/>
<dbReference type="SMART" id="SM00342">
    <property type="entry name" value="HTH_ARAC"/>
    <property type="match status" value="1"/>
</dbReference>
<name>A0A1H3H5W8_9BURK</name>
<evidence type="ECO:0000259" key="4">
    <source>
        <dbReference type="PROSITE" id="PS01124"/>
    </source>
</evidence>
<evidence type="ECO:0000313" key="5">
    <source>
        <dbReference type="EMBL" id="SDY10886.1"/>
    </source>
</evidence>
<evidence type="ECO:0000313" key="6">
    <source>
        <dbReference type="Proteomes" id="UP000183417"/>
    </source>
</evidence>
<dbReference type="PANTHER" id="PTHR47894:SF1">
    <property type="entry name" value="HTH-TYPE TRANSCRIPTIONAL REGULATOR VQSM"/>
    <property type="match status" value="1"/>
</dbReference>
<proteinExistence type="predicted"/>
<dbReference type="GO" id="GO:0003700">
    <property type="term" value="F:DNA-binding transcription factor activity"/>
    <property type="evidence" value="ECO:0007669"/>
    <property type="project" value="InterPro"/>
</dbReference>
<evidence type="ECO:0000256" key="1">
    <source>
        <dbReference type="ARBA" id="ARBA00023015"/>
    </source>
</evidence>
<dbReference type="InterPro" id="IPR009057">
    <property type="entry name" value="Homeodomain-like_sf"/>
</dbReference>
<accession>A0A1H3H5W8</accession>
<evidence type="ECO:0000256" key="2">
    <source>
        <dbReference type="ARBA" id="ARBA00023125"/>
    </source>
</evidence>
<evidence type="ECO:0000256" key="3">
    <source>
        <dbReference type="ARBA" id="ARBA00023163"/>
    </source>
</evidence>
<dbReference type="GO" id="GO:0000976">
    <property type="term" value="F:transcription cis-regulatory region binding"/>
    <property type="evidence" value="ECO:0007669"/>
    <property type="project" value="TreeGrafter"/>
</dbReference>
<keyword evidence="2 5" id="KW-0238">DNA-binding</keyword>
<dbReference type="GO" id="GO:0005829">
    <property type="term" value="C:cytosol"/>
    <property type="evidence" value="ECO:0007669"/>
    <property type="project" value="TreeGrafter"/>
</dbReference>
<gene>
    <name evidence="5" type="ORF">SAMN05421547_102501</name>
</gene>
<dbReference type="Proteomes" id="UP000183417">
    <property type="component" value="Unassembled WGS sequence"/>
</dbReference>
<dbReference type="SUPFAM" id="SSF46689">
    <property type="entry name" value="Homeodomain-like"/>
    <property type="match status" value="1"/>
</dbReference>
<protein>
    <submittedName>
        <fullName evidence="5">AraC-type DNA-binding protein</fullName>
    </submittedName>
</protein>
<dbReference type="InterPro" id="IPR032687">
    <property type="entry name" value="AraC-type_N"/>
</dbReference>
<dbReference type="EMBL" id="FNPE01000002">
    <property type="protein sequence ID" value="SDY10886.1"/>
    <property type="molecule type" value="Genomic_DNA"/>
</dbReference>
<dbReference type="InterPro" id="IPR018060">
    <property type="entry name" value="HTH_AraC"/>
</dbReference>
<dbReference type="PANTHER" id="PTHR47894">
    <property type="entry name" value="HTH-TYPE TRANSCRIPTIONAL REGULATOR GADX"/>
    <property type="match status" value="1"/>
</dbReference>
<reference evidence="5 6" key="1">
    <citation type="submission" date="2016-10" db="EMBL/GenBank/DDBJ databases">
        <authorList>
            <person name="de Groot N.N."/>
        </authorList>
    </citation>
    <scope>NUCLEOTIDE SEQUENCE [LARGE SCALE GENOMIC DNA]</scope>
    <source>
        <strain evidence="5 6">LMG 24775</strain>
    </source>
</reference>
<dbReference type="Pfam" id="PF12625">
    <property type="entry name" value="Arabinose_bd"/>
    <property type="match status" value="1"/>
</dbReference>
<sequence length="350" mass="38996">MSSGVLIQPMPQTTAHTIAIAQVLQIVQGVQRNGMDVPAILRRAGIAPALLDAPLSRVTQAQYAALIRVLRRVCRDELWGLCRHPLPVGSFAQACRTMLPCRTLGEALQAGLRFYRLVLRDFAPRLQVVDGVARIAMVSLRERDAPLAYAERSFCFLGYGVMSWLVSRRIELTGVCAPAGASMPYGTEAQSLFLAPLQRDRDFTGLEFDARWLELPVVQTPESLAEFLDQAAMGLVIRYRDRTRLGERIRRLLRRDLAGELPSLEQVGAALSMTPQTLRRRLRDEGLGFQSLKDDLRRDAAIELLNRPELTLADIAARVGFAEASTFHRAFKGWTGLPPGAYRQAQHRGR</sequence>
<keyword evidence="1" id="KW-0805">Transcription regulation</keyword>
<dbReference type="PROSITE" id="PS01124">
    <property type="entry name" value="HTH_ARAC_FAMILY_2"/>
    <property type="match status" value="1"/>
</dbReference>
<dbReference type="Gene3D" id="1.10.10.60">
    <property type="entry name" value="Homeodomain-like"/>
    <property type="match status" value="1"/>
</dbReference>
<organism evidence="5 6">
    <name type="scientific">Delftia lacustris</name>
    <dbReference type="NCBI Taxonomy" id="558537"/>
    <lineage>
        <taxon>Bacteria</taxon>
        <taxon>Pseudomonadati</taxon>
        <taxon>Pseudomonadota</taxon>
        <taxon>Betaproteobacteria</taxon>
        <taxon>Burkholderiales</taxon>
        <taxon>Comamonadaceae</taxon>
        <taxon>Delftia</taxon>
    </lineage>
</organism>